<evidence type="ECO:0000313" key="1">
    <source>
        <dbReference type="EMBL" id="SDX86836.1"/>
    </source>
</evidence>
<sequence>MREWPLRCDATTVDGRRRALRSRWRTASLAAGWPFPSDWESEAVDAVCAAVVARDSLAESLADLGASRAEAGVGLAGTLQDLAALHAVSSGWHDGLVSADPDAVPAAMVRAAALGWSDVVARISVGREVEDPLTGLTTAGYLRTRLHEVYRAARAEGRPAGNGHVLVTVSLGATGDDYPRMMAMVLIADALRTVFDGGETTSLLRSATAVVLAQRDRLLPARCIQARWTIQHRLAADPALRGCGPVLLREDVLPDGHDEACQLLASL</sequence>
<protein>
    <recommendedName>
        <fullName evidence="3">GGDEF domain-containing protein, diguanylate cyclase (C-di-GMP synthetase) or its enzymatically inactive variants</fullName>
    </recommendedName>
</protein>
<dbReference type="AlphaFoldDB" id="A0A1H3F772"/>
<organism evidence="1 2">
    <name type="scientific">Saccharopolyspora shandongensis</name>
    <dbReference type="NCBI Taxonomy" id="418495"/>
    <lineage>
        <taxon>Bacteria</taxon>
        <taxon>Bacillati</taxon>
        <taxon>Actinomycetota</taxon>
        <taxon>Actinomycetes</taxon>
        <taxon>Pseudonocardiales</taxon>
        <taxon>Pseudonocardiaceae</taxon>
        <taxon>Saccharopolyspora</taxon>
    </lineage>
</organism>
<gene>
    <name evidence="1" type="ORF">SAMN05216215_1016103</name>
</gene>
<dbReference type="STRING" id="418495.SAMN05216215_1016103"/>
<accession>A0A1H3F772</accession>
<evidence type="ECO:0008006" key="3">
    <source>
        <dbReference type="Google" id="ProtNLM"/>
    </source>
</evidence>
<reference evidence="2" key="1">
    <citation type="submission" date="2016-10" db="EMBL/GenBank/DDBJ databases">
        <authorList>
            <person name="Varghese N."/>
            <person name="Submissions S."/>
        </authorList>
    </citation>
    <scope>NUCLEOTIDE SEQUENCE [LARGE SCALE GENOMIC DNA]</scope>
    <source>
        <strain evidence="2">CGMCC 4.3530</strain>
    </source>
</reference>
<keyword evidence="2" id="KW-1185">Reference proteome</keyword>
<proteinExistence type="predicted"/>
<dbReference type="EMBL" id="FNOK01000016">
    <property type="protein sequence ID" value="SDX86836.1"/>
    <property type="molecule type" value="Genomic_DNA"/>
</dbReference>
<evidence type="ECO:0000313" key="2">
    <source>
        <dbReference type="Proteomes" id="UP000199529"/>
    </source>
</evidence>
<dbReference type="Proteomes" id="UP000199529">
    <property type="component" value="Unassembled WGS sequence"/>
</dbReference>
<name>A0A1H3F772_9PSEU</name>